<dbReference type="Pfam" id="PF19189">
    <property type="entry name" value="Mtf2"/>
    <property type="match status" value="1"/>
</dbReference>
<dbReference type="GeneID" id="11495504"/>
<dbReference type="OrthoDB" id="2444174at2759"/>
<dbReference type="RefSeq" id="XP_003668070.1">
    <property type="nucleotide sequence ID" value="XM_003668022.1"/>
</dbReference>
<dbReference type="PANTHER" id="PTHR39468">
    <property type="entry name" value="CHROMOSOME 7, WHOLE GENOME SHOTGUN SEQUENCE"/>
    <property type="match status" value="1"/>
</dbReference>
<dbReference type="GO" id="GO:0005739">
    <property type="term" value="C:mitochondrion"/>
    <property type="evidence" value="ECO:0007669"/>
    <property type="project" value="InterPro"/>
</dbReference>
<protein>
    <recommendedName>
        <fullName evidence="1">Mtf2-like C-terminal domain-containing protein</fullName>
    </recommendedName>
</protein>
<accession>G0W4T9</accession>
<proteinExistence type="predicted"/>
<dbReference type="InterPro" id="IPR040009">
    <property type="entry name" value="Mtf2/C5D6.12-like"/>
</dbReference>
<sequence>MLRIRHIHKPLLNNLLLCRYLHQTCNFLDVNKAKPQPTIAKKRFENEQPLSSIEEENLFQNVLSEIQEKFGSRVENAKDIAAMLPNTDESSSVLASSRFNSTPKGQIQRSQQAIEFDRQDKKLLEFFKGKLEKKIKVQESDKSSIPILQSQNETLKKEMTYLENKNELSAKSLDELAISYTERTLPLEDLNLDRVKFEKLKGKERYKVAMDNIMVPYIEYLRTSLGTDYAVLDCVKKLIEKYLINGDTISNEDEHDGTNEKLGQLEPLEIIEMVTQNLEVSSNELPQPYRITIPYVLTKLLDPEFMPLPEDRRYQIISYIYKECKRSSDVTLYLNVCTVELYNILLDLSWKNFYEVKKLKTIITEMTINGVSGDIYTLEILENAVKGMRTMNSDDIDDLYDGIPLHQETTKKEPLTVSVVWSRETTTDLHFIDNYIRQLKQDITS</sequence>
<dbReference type="InterPro" id="IPR043837">
    <property type="entry name" value="Mtf2-like_C"/>
</dbReference>
<keyword evidence="3" id="KW-1185">Reference proteome</keyword>
<gene>
    <name evidence="2" type="primary">NDAI0A06730</name>
    <name evidence="2" type="ordered locus">NDAI_0A06730</name>
</gene>
<dbReference type="AlphaFoldDB" id="G0W4T9"/>
<dbReference type="EMBL" id="HE580267">
    <property type="protein sequence ID" value="CCD22827.1"/>
    <property type="molecule type" value="Genomic_DNA"/>
</dbReference>
<evidence type="ECO:0000313" key="3">
    <source>
        <dbReference type="Proteomes" id="UP000000689"/>
    </source>
</evidence>
<dbReference type="HOGENOM" id="CLU_056437_0_0_1"/>
<dbReference type="Proteomes" id="UP000000689">
    <property type="component" value="Chromosome 1"/>
</dbReference>
<organism evidence="2 3">
    <name type="scientific">Naumovozyma dairenensis (strain ATCC 10597 / BCRC 20456 / CBS 421 / NBRC 0211 / NRRL Y-12639)</name>
    <name type="common">Saccharomyces dairenensis</name>
    <dbReference type="NCBI Taxonomy" id="1071378"/>
    <lineage>
        <taxon>Eukaryota</taxon>
        <taxon>Fungi</taxon>
        <taxon>Dikarya</taxon>
        <taxon>Ascomycota</taxon>
        <taxon>Saccharomycotina</taxon>
        <taxon>Saccharomycetes</taxon>
        <taxon>Saccharomycetales</taxon>
        <taxon>Saccharomycetaceae</taxon>
        <taxon>Naumovozyma</taxon>
    </lineage>
</organism>
<evidence type="ECO:0000313" key="2">
    <source>
        <dbReference type="EMBL" id="CCD22827.1"/>
    </source>
</evidence>
<feature type="domain" description="Mtf2-like C-terminal" evidence="1">
    <location>
        <begin position="209"/>
        <end position="441"/>
    </location>
</feature>
<name>G0W4T9_NAUDC</name>
<evidence type="ECO:0000259" key="1">
    <source>
        <dbReference type="Pfam" id="PF19189"/>
    </source>
</evidence>
<dbReference type="STRING" id="1071378.G0W4T9"/>
<reference evidence="2 3" key="1">
    <citation type="journal article" date="2011" name="Proc. Natl. Acad. Sci. U.S.A.">
        <title>Evolutionary erosion of yeast sex chromosomes by mating-type switching accidents.</title>
        <authorList>
            <person name="Gordon J.L."/>
            <person name="Armisen D."/>
            <person name="Proux-Wera E."/>
            <person name="Oheigeartaigh S.S."/>
            <person name="Byrne K.P."/>
            <person name="Wolfe K.H."/>
        </authorList>
    </citation>
    <scope>NUCLEOTIDE SEQUENCE [LARGE SCALE GENOMIC DNA]</scope>
    <source>
        <strain evidence="3">ATCC 10597 / BCRC 20456 / CBS 421 / NBRC 0211 / NRRL Y-12639</strain>
    </source>
</reference>
<dbReference type="KEGG" id="ndi:NDAI_0A06730"/>
<dbReference type="PANTHER" id="PTHR39468:SF1">
    <property type="entry name" value="MTF2-LIKE C-TERMINAL DOMAIN-CONTAINING PROTEIN"/>
    <property type="match status" value="1"/>
</dbReference>
<dbReference type="eggNOG" id="ENOG502RXV4">
    <property type="taxonomic scope" value="Eukaryota"/>
</dbReference>